<feature type="transmembrane region" description="Helical" evidence="2">
    <location>
        <begin position="794"/>
        <end position="817"/>
    </location>
</feature>
<feature type="transmembrane region" description="Helical" evidence="2">
    <location>
        <begin position="572"/>
        <end position="591"/>
    </location>
</feature>
<dbReference type="KEGG" id="asue:F2A31_12540"/>
<dbReference type="PROSITE" id="PS51257">
    <property type="entry name" value="PROKAR_LIPOPROTEIN"/>
    <property type="match status" value="1"/>
</dbReference>
<feature type="transmembrane region" description="Helical" evidence="2">
    <location>
        <begin position="441"/>
        <end position="462"/>
    </location>
</feature>
<feature type="transmembrane region" description="Helical" evidence="2">
    <location>
        <begin position="95"/>
        <end position="115"/>
    </location>
</feature>
<evidence type="ECO:0000256" key="1">
    <source>
        <dbReference type="SAM" id="MobiDB-lite"/>
    </source>
</evidence>
<gene>
    <name evidence="3" type="ORF">F2A31_12540</name>
</gene>
<feature type="compositionally biased region" description="Polar residues" evidence="1">
    <location>
        <begin position="148"/>
        <end position="167"/>
    </location>
</feature>
<accession>A0A5P1UU44</accession>
<dbReference type="Pfam" id="PF10101">
    <property type="entry name" value="DUF2339"/>
    <property type="match status" value="1"/>
</dbReference>
<feature type="transmembrane region" description="Helical" evidence="2">
    <location>
        <begin position="403"/>
        <end position="420"/>
    </location>
</feature>
<keyword evidence="2" id="KW-0812">Transmembrane</keyword>
<feature type="transmembrane region" description="Helical" evidence="2">
    <location>
        <begin position="245"/>
        <end position="262"/>
    </location>
</feature>
<dbReference type="EMBL" id="CP043909">
    <property type="protein sequence ID" value="QER40479.1"/>
    <property type="molecule type" value="Genomic_DNA"/>
</dbReference>
<feature type="transmembrane region" description="Helical" evidence="2">
    <location>
        <begin position="765"/>
        <end position="782"/>
    </location>
</feature>
<feature type="transmembrane region" description="Helical" evidence="2">
    <location>
        <begin position="321"/>
        <end position="339"/>
    </location>
</feature>
<feature type="compositionally biased region" description="Polar residues" evidence="1">
    <location>
        <begin position="180"/>
        <end position="189"/>
    </location>
</feature>
<evidence type="ECO:0000313" key="4">
    <source>
        <dbReference type="Proteomes" id="UP000325177"/>
    </source>
</evidence>
<dbReference type="PANTHER" id="PTHR38434">
    <property type="entry name" value="BLL2549 PROTEIN"/>
    <property type="match status" value="1"/>
</dbReference>
<evidence type="ECO:0000313" key="3">
    <source>
        <dbReference type="EMBL" id="QER40479.1"/>
    </source>
</evidence>
<feature type="transmembrane region" description="Helical" evidence="2">
    <location>
        <begin position="896"/>
        <end position="914"/>
    </location>
</feature>
<feature type="transmembrane region" description="Helical" evidence="2">
    <location>
        <begin position="926"/>
        <end position="943"/>
    </location>
</feature>
<evidence type="ECO:0000256" key="2">
    <source>
        <dbReference type="SAM" id="Phobius"/>
    </source>
</evidence>
<reference evidence="3 4" key="1">
    <citation type="submission" date="2019-09" db="EMBL/GenBank/DDBJ databases">
        <title>Acinetobacter sp. C16S1 isolated from saline soil.</title>
        <authorList>
            <person name="Xu L."/>
            <person name="Sun J.-Q."/>
        </authorList>
    </citation>
    <scope>NUCLEOTIDE SEQUENCE [LARGE SCALE GENOMIC DNA]</scope>
    <source>
        <strain evidence="3 4">C16S1</strain>
    </source>
</reference>
<name>A0A5P1UU44_9GAMM</name>
<dbReference type="RefSeq" id="WP_150026642.1">
    <property type="nucleotide sequence ID" value="NZ_CP043909.1"/>
</dbReference>
<feature type="transmembrane region" description="Helical" evidence="2">
    <location>
        <begin position="32"/>
        <end position="50"/>
    </location>
</feature>
<feature type="transmembrane region" description="Helical" evidence="2">
    <location>
        <begin position="468"/>
        <end position="487"/>
    </location>
</feature>
<feature type="transmembrane region" description="Helical" evidence="2">
    <location>
        <begin position="494"/>
        <end position="513"/>
    </location>
</feature>
<feature type="transmembrane region" description="Helical" evidence="2">
    <location>
        <begin position="345"/>
        <end position="365"/>
    </location>
</feature>
<feature type="transmembrane region" description="Helical" evidence="2">
    <location>
        <begin position="519"/>
        <end position="538"/>
    </location>
</feature>
<sequence>MYKKDKQGIIIVLIALTVLLGCAVAFQWQATIVAASIGLTVVIVHILSEIHQRLRQLEQAAPSYFAQTASITVQRIVIYSTSLIALFAYANTWMWLAGGALLVLILCLIQTISAFQTRLLHLEQYHQDLSKTDNLTKVSPQLQNQDSLTQAPLPQSPLSASRPQSEQPAWMRADQPPVHDQTTQSSIDEMSSKQIEQPKWWRPAVDWMMHGNPILRVAVAVLMVGVVLLLRFASEHWQLSLGAKLGFIATAGGITTFVGYILQKKNQLFAVALQGLGLAVVFLTLIFSHHFSVIASLKSASILFVILLSLTVYLSLKQQALYLALLALTMAYLAPLVIPQHHPDVIFLFSYYFLINLAVAVVNFIQPWKILHQIAFFATMLIGGAVIGIYADRQQFNTLDIILWLHIALFIWLSVRYSQLMLRAQKQHDDVKPDMPRLQPILDIGLIFSVPVLGFSLHAYLMHNSTQALTWGAVALALIYLGLNIWIKRQYPQLSILAKSFFILAVVFLALIFPLAKGAHWTSTGWVIQGTALIVWGVTERYRLSRYIGVALVLLSSVALIFQVWSTEQFPILSTVIYALAQFISAFYLLHYQEVEKYFSARMLSGIFVILGMYAGAIAGVEFMQWQQHGLSSYLAIATGLLVLYSLLVDYKDQVRWDSIQLILLAGLLFLLYVASFAANVYAVWHWPSTLSQITFAVAAVLLSLMLLRLKFSDSKVFTDIWSTLLWLSLAIIGLALFPAMPIVALAIVPLLYGLWSFSSKRMQLLHQLPIWCLTLFWLLLINLDPYSAEKYYFLPLLNFTDIFSLLMFSGLIWIIYHHDFSIEHSIEWSFKVSTILMGLLVLSSVVVRAMHHYFSTPLWSMAIWSNGDVQLSLTLLWVILAFILMTFSSRRHIRQIWFVGAALLGIVVAKLLLLDLSQSGTLTRVISFIGSGAIMLVIAYLAPLPPALEQTRKES</sequence>
<feature type="transmembrane region" description="Helical" evidence="2">
    <location>
        <begin position="547"/>
        <end position="566"/>
    </location>
</feature>
<feature type="transmembrane region" description="Helical" evidence="2">
    <location>
        <begin position="7"/>
        <end position="26"/>
    </location>
</feature>
<keyword evidence="2" id="KW-1133">Transmembrane helix</keyword>
<feature type="transmembrane region" description="Helical" evidence="2">
    <location>
        <begin position="293"/>
        <end position="314"/>
    </location>
</feature>
<feature type="transmembrane region" description="Helical" evidence="2">
    <location>
        <begin position="374"/>
        <end position="391"/>
    </location>
</feature>
<feature type="transmembrane region" description="Helical" evidence="2">
    <location>
        <begin position="829"/>
        <end position="851"/>
    </location>
</feature>
<feature type="transmembrane region" description="Helical" evidence="2">
    <location>
        <begin position="691"/>
        <end position="712"/>
    </location>
</feature>
<feature type="transmembrane region" description="Helical" evidence="2">
    <location>
        <begin position="269"/>
        <end position="287"/>
    </location>
</feature>
<keyword evidence="4" id="KW-1185">Reference proteome</keyword>
<feature type="transmembrane region" description="Helical" evidence="2">
    <location>
        <begin position="631"/>
        <end position="650"/>
    </location>
</feature>
<keyword evidence="2" id="KW-0472">Membrane</keyword>
<feature type="region of interest" description="Disordered" evidence="1">
    <location>
        <begin position="148"/>
        <end position="189"/>
    </location>
</feature>
<feature type="transmembrane region" description="Helical" evidence="2">
    <location>
        <begin position="724"/>
        <end position="753"/>
    </location>
</feature>
<organism evidence="3 4">
    <name type="scientific">Acinetobacter suaedae</name>
    <dbReference type="NCBI Taxonomy" id="2609668"/>
    <lineage>
        <taxon>Bacteria</taxon>
        <taxon>Pseudomonadati</taxon>
        <taxon>Pseudomonadota</taxon>
        <taxon>Gammaproteobacteria</taxon>
        <taxon>Moraxellales</taxon>
        <taxon>Moraxellaceae</taxon>
        <taxon>Acinetobacter</taxon>
    </lineage>
</organism>
<dbReference type="PANTHER" id="PTHR38434:SF1">
    <property type="entry name" value="BLL2549 PROTEIN"/>
    <property type="match status" value="1"/>
</dbReference>
<feature type="transmembrane region" description="Helical" evidence="2">
    <location>
        <begin position="603"/>
        <end position="625"/>
    </location>
</feature>
<protein>
    <submittedName>
        <fullName evidence="3">DUF2339 domain-containing protein</fullName>
    </submittedName>
</protein>
<dbReference type="AlphaFoldDB" id="A0A5P1UU44"/>
<feature type="transmembrane region" description="Helical" evidence="2">
    <location>
        <begin position="214"/>
        <end position="233"/>
    </location>
</feature>
<feature type="transmembrane region" description="Helical" evidence="2">
    <location>
        <begin position="71"/>
        <end position="89"/>
    </location>
</feature>
<feature type="transmembrane region" description="Helical" evidence="2">
    <location>
        <begin position="662"/>
        <end position="685"/>
    </location>
</feature>
<dbReference type="Proteomes" id="UP000325177">
    <property type="component" value="Chromosome"/>
</dbReference>
<proteinExistence type="predicted"/>
<feature type="transmembrane region" description="Helical" evidence="2">
    <location>
        <begin position="872"/>
        <end position="890"/>
    </location>
</feature>
<dbReference type="InterPro" id="IPR019286">
    <property type="entry name" value="DUF2339_TM"/>
</dbReference>